<reference evidence="2" key="1">
    <citation type="submission" date="2020-11" db="EMBL/GenBank/DDBJ databases">
        <title>Nocardioides sp. CBS4Y-1, whole genome shotgun sequence.</title>
        <authorList>
            <person name="Tuo L."/>
        </authorList>
    </citation>
    <scope>NUCLEOTIDE SEQUENCE</scope>
    <source>
        <strain evidence="2">CBS4Y-1</strain>
    </source>
</reference>
<accession>A0A930Y5P4</accession>
<dbReference type="AlphaFoldDB" id="A0A930Y5P4"/>
<proteinExistence type="predicted"/>
<keyword evidence="3" id="KW-1185">Reference proteome</keyword>
<feature type="domain" description="Transposase IS204/IS1001/IS1096/IS1165 DDE" evidence="1">
    <location>
        <begin position="2"/>
        <end position="60"/>
    </location>
</feature>
<dbReference type="Pfam" id="PF01610">
    <property type="entry name" value="DDE_Tnp_ISL3"/>
    <property type="match status" value="1"/>
</dbReference>
<sequence>MTTFLDLSTGEVIDVVEGRDAGAVAAWLAAQPRWWRRRVDVVAIDPSASFRSAVRRWLPNGRSGG</sequence>
<evidence type="ECO:0000313" key="2">
    <source>
        <dbReference type="EMBL" id="MBF4161450.1"/>
    </source>
</evidence>
<name>A0A930Y5P4_9ACTN</name>
<comment type="caution">
    <text evidence="2">The sequence shown here is derived from an EMBL/GenBank/DDBJ whole genome shotgun (WGS) entry which is preliminary data.</text>
</comment>
<protein>
    <submittedName>
        <fullName evidence="2">Transposase</fullName>
    </submittedName>
</protein>
<organism evidence="2 3">
    <name type="scientific">Nocardioides acrostichi</name>
    <dbReference type="NCBI Taxonomy" id="2784339"/>
    <lineage>
        <taxon>Bacteria</taxon>
        <taxon>Bacillati</taxon>
        <taxon>Actinomycetota</taxon>
        <taxon>Actinomycetes</taxon>
        <taxon>Propionibacteriales</taxon>
        <taxon>Nocardioidaceae</taxon>
        <taxon>Nocardioides</taxon>
    </lineage>
</organism>
<dbReference type="EMBL" id="JADIVZ010000002">
    <property type="protein sequence ID" value="MBF4161450.1"/>
    <property type="molecule type" value="Genomic_DNA"/>
</dbReference>
<gene>
    <name evidence="2" type="ORF">ISG29_07070</name>
</gene>
<evidence type="ECO:0000259" key="1">
    <source>
        <dbReference type="Pfam" id="PF01610"/>
    </source>
</evidence>
<evidence type="ECO:0000313" key="3">
    <source>
        <dbReference type="Proteomes" id="UP000656804"/>
    </source>
</evidence>
<dbReference type="Proteomes" id="UP000656804">
    <property type="component" value="Unassembled WGS sequence"/>
</dbReference>
<dbReference type="InterPro" id="IPR002560">
    <property type="entry name" value="Transposase_DDE"/>
</dbReference>